<name>D6AD82_STRFL</name>
<accession>D6AD82</accession>
<dbReference type="Proteomes" id="UP000003986">
    <property type="component" value="Unassembled WGS sequence"/>
</dbReference>
<organism evidence="1 2">
    <name type="scientific">Streptomyces filamentosus NRRL 15998</name>
    <dbReference type="NCBI Taxonomy" id="457431"/>
    <lineage>
        <taxon>Bacteria</taxon>
        <taxon>Bacillati</taxon>
        <taxon>Actinomycetota</taxon>
        <taxon>Actinomycetes</taxon>
        <taxon>Kitasatosporales</taxon>
        <taxon>Streptomycetaceae</taxon>
        <taxon>Streptomyces</taxon>
    </lineage>
</organism>
<reference evidence="2" key="2">
    <citation type="submission" date="2008-12" db="EMBL/GenBank/DDBJ databases">
        <title>Annotation of Streptomyces roseosporus strain NRRL 15998.</title>
        <authorList>
            <consortium name="The Broad Institute Genome Sequencing Platform"/>
            <consortium name="Broad Institute Microbial Sequencing Center"/>
            <person name="Fischbach M."/>
            <person name="Ward D."/>
            <person name="Young S."/>
            <person name="Kodira C.D."/>
            <person name="Zeng Q."/>
            <person name="Koehrsen M."/>
            <person name="Godfrey P."/>
            <person name="Alvarado L."/>
            <person name="Berlin A.M."/>
            <person name="Borenstein D."/>
            <person name="Chen Z."/>
            <person name="Engels R."/>
            <person name="Freedman E."/>
            <person name="Gellesch M."/>
            <person name="Goldberg J."/>
            <person name="Griggs A."/>
            <person name="Gujja S."/>
            <person name="Heiman D.I."/>
            <person name="Hepburn T.A."/>
            <person name="Howarth C."/>
            <person name="Jen D."/>
            <person name="Larson L."/>
            <person name="Lewis B."/>
            <person name="Mehta T."/>
            <person name="Park D."/>
            <person name="Pearson M."/>
            <person name="Roberts A."/>
            <person name="Saif S."/>
            <person name="Shea T.D."/>
            <person name="Shenoy N."/>
            <person name="Sisk P."/>
            <person name="Stolte C."/>
            <person name="Sykes S.N."/>
            <person name="Walk T."/>
            <person name="White J."/>
            <person name="Yandava C."/>
            <person name="Straight P."/>
            <person name="Clardy J."/>
            <person name="Hung D."/>
            <person name="Kolter R."/>
            <person name="Mekalanos J."/>
            <person name="Walker S."/>
            <person name="Walsh C.T."/>
            <person name="Wieland B.L.C."/>
            <person name="Ilzarbe M."/>
            <person name="Galagan J."/>
            <person name="Nusbaum C."/>
            <person name="Birren B."/>
        </authorList>
    </citation>
    <scope>NUCLEOTIDE SEQUENCE [LARGE SCALE GENOMIC DNA]</scope>
    <source>
        <strain evidence="2">NRRL 15998</strain>
    </source>
</reference>
<sequence length="60" mass="6611">MLDDVEAFVAEGFEQLVGGQRRRHTALLSLIVRCSRRRFGVRAAGPGWTDGGREPRMPAG</sequence>
<dbReference type="EMBL" id="DS999644">
    <property type="protein sequence ID" value="EFE74592.2"/>
    <property type="molecule type" value="Genomic_DNA"/>
</dbReference>
<protein>
    <submittedName>
        <fullName evidence="1">Predicted protein</fullName>
    </submittedName>
</protein>
<proteinExistence type="predicted"/>
<dbReference type="AlphaFoldDB" id="D6AD82"/>
<gene>
    <name evidence="1" type="ORF">SSGG_01958</name>
</gene>
<reference evidence="2" key="1">
    <citation type="submission" date="2008-10" db="EMBL/GenBank/DDBJ databases">
        <authorList>
            <person name="Molnar K."/>
        </authorList>
    </citation>
    <scope>NUCLEOTIDE SEQUENCE [LARGE SCALE GENOMIC DNA]</scope>
    <source>
        <strain evidence="2">NRRL 15998</strain>
    </source>
</reference>
<evidence type="ECO:0000313" key="1">
    <source>
        <dbReference type="EMBL" id="EFE74592.2"/>
    </source>
</evidence>
<evidence type="ECO:0000313" key="2">
    <source>
        <dbReference type="Proteomes" id="UP000003986"/>
    </source>
</evidence>